<dbReference type="EC" id="2.7.7.61" evidence="1"/>
<name>A0ABT4CWT3_9CLOT</name>
<keyword evidence="6" id="KW-1185">Reference proteome</keyword>
<keyword evidence="3 5" id="KW-0548">Nucleotidyltransferase</keyword>
<gene>
    <name evidence="5" type="primary">citX</name>
    <name evidence="5" type="ORF">OW763_03670</name>
</gene>
<dbReference type="NCBIfam" id="TIGR03124">
    <property type="entry name" value="citrate_citX"/>
    <property type="match status" value="1"/>
</dbReference>
<dbReference type="GO" id="GO:0016829">
    <property type="term" value="F:lyase activity"/>
    <property type="evidence" value="ECO:0007669"/>
    <property type="project" value="UniProtKB-KW"/>
</dbReference>
<comment type="caution">
    <text evidence="5">The sequence shown here is derived from an EMBL/GenBank/DDBJ whole genome shotgun (WGS) entry which is preliminary data.</text>
</comment>
<organism evidence="5 6">
    <name type="scientific">Clostridium aestuarii</name>
    <dbReference type="NCBI Taxonomy" id="338193"/>
    <lineage>
        <taxon>Bacteria</taxon>
        <taxon>Bacillati</taxon>
        <taxon>Bacillota</taxon>
        <taxon>Clostridia</taxon>
        <taxon>Eubacteriales</taxon>
        <taxon>Clostridiaceae</taxon>
        <taxon>Clostridium</taxon>
    </lineage>
</organism>
<dbReference type="Pfam" id="PF03802">
    <property type="entry name" value="CitX"/>
    <property type="match status" value="1"/>
</dbReference>
<dbReference type="GO" id="GO:0050519">
    <property type="term" value="F:holo-citrate lyase synthase activity"/>
    <property type="evidence" value="ECO:0007669"/>
    <property type="project" value="UniProtKB-EC"/>
</dbReference>
<protein>
    <recommendedName>
        <fullName evidence="1">citrate lyase holo-[acyl-carrier protein] synthase</fullName>
        <ecNumber evidence="1">2.7.7.61</ecNumber>
    </recommendedName>
</protein>
<keyword evidence="5" id="KW-0456">Lyase</keyword>
<reference evidence="5" key="1">
    <citation type="submission" date="2022-12" db="EMBL/GenBank/DDBJ databases">
        <authorList>
            <person name="Wang J."/>
        </authorList>
    </citation>
    <scope>NUCLEOTIDE SEQUENCE</scope>
    <source>
        <strain evidence="5">HY-45-18</strain>
    </source>
</reference>
<dbReference type="Proteomes" id="UP001078443">
    <property type="component" value="Unassembled WGS sequence"/>
</dbReference>
<evidence type="ECO:0000256" key="1">
    <source>
        <dbReference type="ARBA" id="ARBA00012524"/>
    </source>
</evidence>
<sequence length="170" mass="20181">MEYSEENILINKKKRIKLQNILIKKFNMPVITLRIVCPGENKYNDIMNNIVGNMDEVISDIFSAHIHFKMLRITAEGPIMNFVINREPKEVKKITIEIEDKHILGACIDIDVYDSNMKKISRTDFGIEERRCFLCNDIAAKCIQEKKHSDAEIRRYIIRKYREYKESFYE</sequence>
<dbReference type="EMBL" id="JAPQER010000001">
    <property type="protein sequence ID" value="MCY6483456.1"/>
    <property type="molecule type" value="Genomic_DNA"/>
</dbReference>
<evidence type="ECO:0000256" key="4">
    <source>
        <dbReference type="ARBA" id="ARBA00048574"/>
    </source>
</evidence>
<dbReference type="InterPro" id="IPR005551">
    <property type="entry name" value="CitX"/>
</dbReference>
<evidence type="ECO:0000256" key="2">
    <source>
        <dbReference type="ARBA" id="ARBA00022679"/>
    </source>
</evidence>
<keyword evidence="2 5" id="KW-0808">Transferase</keyword>
<evidence type="ECO:0000313" key="6">
    <source>
        <dbReference type="Proteomes" id="UP001078443"/>
    </source>
</evidence>
<accession>A0ABT4CWT3</accession>
<evidence type="ECO:0000313" key="5">
    <source>
        <dbReference type="EMBL" id="MCY6483456.1"/>
    </source>
</evidence>
<evidence type="ECO:0000256" key="3">
    <source>
        <dbReference type="ARBA" id="ARBA00022695"/>
    </source>
</evidence>
<dbReference type="RefSeq" id="WP_268039704.1">
    <property type="nucleotide sequence ID" value="NZ_JAPQER010000001.1"/>
</dbReference>
<comment type="catalytic activity">
    <reaction evidence="4">
        <text>apo-[citrate lyase ACP] + 2'-(5''-triphospho-alpha-D-ribosyl)-3'-dephospho-CoA = holo-[citrate lyase ACP] + diphosphate</text>
        <dbReference type="Rhea" id="RHEA:16333"/>
        <dbReference type="Rhea" id="RHEA-COMP:10157"/>
        <dbReference type="Rhea" id="RHEA-COMP:10158"/>
        <dbReference type="ChEBI" id="CHEBI:29999"/>
        <dbReference type="ChEBI" id="CHEBI:33019"/>
        <dbReference type="ChEBI" id="CHEBI:61378"/>
        <dbReference type="ChEBI" id="CHEBI:82683"/>
        <dbReference type="EC" id="2.7.7.61"/>
    </reaction>
</comment>
<proteinExistence type="predicted"/>